<feature type="domain" description="CheW-like" evidence="1">
    <location>
        <begin position="30"/>
        <end position="170"/>
    </location>
</feature>
<dbReference type="RefSeq" id="WP_066885495.1">
    <property type="nucleotide sequence ID" value="NZ_CP065728.1"/>
</dbReference>
<keyword evidence="7" id="KW-1185">Reference proteome</keyword>
<dbReference type="Gene3D" id="2.40.50.180">
    <property type="entry name" value="CheA-289, Domain 4"/>
    <property type="match status" value="1"/>
</dbReference>
<reference evidence="2 6" key="2">
    <citation type="submission" date="2016-06" db="EMBL/GenBank/DDBJ databases">
        <title>Draft genome of Moraxella nonliquefaciens CCUG 60284.</title>
        <authorList>
            <person name="Salva-Serra F."/>
            <person name="Engstrom-Jakobsson H."/>
            <person name="Thorell K."/>
            <person name="Gonzales-Siles L."/>
            <person name="Karlsson R."/>
            <person name="Boulund F."/>
            <person name="Engstrand L."/>
            <person name="Kristiansson E."/>
            <person name="Moore E."/>
        </authorList>
    </citation>
    <scope>NUCLEOTIDE SEQUENCE [LARGE SCALE GENOMIC DNA]</scope>
    <source>
        <strain evidence="2 6">CCUG 60284</strain>
    </source>
</reference>
<evidence type="ECO:0000313" key="5">
    <source>
        <dbReference type="Proteomes" id="UP000092575"/>
    </source>
</evidence>
<evidence type="ECO:0000313" key="4">
    <source>
        <dbReference type="EMBL" id="QPT44467.1"/>
    </source>
</evidence>
<proteinExistence type="predicted"/>
<dbReference type="GO" id="GO:0007165">
    <property type="term" value="P:signal transduction"/>
    <property type="evidence" value="ECO:0007669"/>
    <property type="project" value="InterPro"/>
</dbReference>
<evidence type="ECO:0000313" key="2">
    <source>
        <dbReference type="EMBL" id="OBX48823.1"/>
    </source>
</evidence>
<evidence type="ECO:0000313" key="3">
    <source>
        <dbReference type="EMBL" id="OBX86460.1"/>
    </source>
</evidence>
<dbReference type="EMBL" id="LXTW01000006">
    <property type="protein sequence ID" value="OBX86460.1"/>
    <property type="molecule type" value="Genomic_DNA"/>
</dbReference>
<dbReference type="AlphaFoldDB" id="A0A1B8PI15"/>
<dbReference type="GO" id="GO:0005829">
    <property type="term" value="C:cytosol"/>
    <property type="evidence" value="ECO:0007669"/>
    <property type="project" value="TreeGrafter"/>
</dbReference>
<dbReference type="OrthoDB" id="5298045at2"/>
<dbReference type="Proteomes" id="UP000594834">
    <property type="component" value="Chromosome"/>
</dbReference>
<reference evidence="4 7" key="3">
    <citation type="submission" date="2020-12" db="EMBL/GenBank/DDBJ databases">
        <title>FDA dAtabase for Regulatory Grade micrObial Sequences (FDA-ARGOS): Supporting development and validation of Infectious Disease Dx tests.</title>
        <authorList>
            <person name="Sproer C."/>
            <person name="Gronow S."/>
            <person name="Severitt S."/>
            <person name="Schroder I."/>
            <person name="Tallon L."/>
            <person name="Sadzewicz L."/>
            <person name="Zhao X."/>
            <person name="Boylan J."/>
            <person name="Ott S."/>
            <person name="Bowen H."/>
            <person name="Vavikolanu K."/>
            <person name="Mehta A."/>
            <person name="Aluvathingal J."/>
            <person name="Nadendla S."/>
            <person name="Lowell S."/>
            <person name="Myers T."/>
            <person name="Yan Y."/>
            <person name="Sichtig H."/>
        </authorList>
    </citation>
    <scope>NUCLEOTIDE SEQUENCE [LARGE SCALE GENOMIC DNA]</scope>
    <source>
        <strain evidence="4 7">FDAARGOS_869</strain>
    </source>
</reference>
<organism evidence="2 6">
    <name type="scientific">Moraxella nonliquefaciens</name>
    <dbReference type="NCBI Taxonomy" id="478"/>
    <lineage>
        <taxon>Bacteria</taxon>
        <taxon>Pseudomonadati</taxon>
        <taxon>Pseudomonadota</taxon>
        <taxon>Gammaproteobacteria</taxon>
        <taxon>Moraxellales</taxon>
        <taxon>Moraxellaceae</taxon>
        <taxon>Moraxella</taxon>
    </lineage>
</organism>
<dbReference type="InterPro" id="IPR036061">
    <property type="entry name" value="CheW-like_dom_sf"/>
</dbReference>
<dbReference type="SUPFAM" id="SSF50341">
    <property type="entry name" value="CheW-like"/>
    <property type="match status" value="1"/>
</dbReference>
<sequence>MASLGFIELLRLADLAKSRATGRHDADYTQWIGIAFEVGGQEFVAPMGEVSEILALPELTPIPRTKPWLLGVANVRGRLLPLADLAKFLNIDSRERLKDKKVMVIDQDGFFSGILVDQVTGMVQFSGSEYQDVPLPEDSPFAPYNHGRFVKDDKAWHVVMPSLLFHDAEYLNAALG</sequence>
<dbReference type="EMBL" id="LZDN01000040">
    <property type="protein sequence ID" value="OBX48823.1"/>
    <property type="molecule type" value="Genomic_DNA"/>
</dbReference>
<dbReference type="Pfam" id="PF01584">
    <property type="entry name" value="CheW"/>
    <property type="match status" value="1"/>
</dbReference>
<reference evidence="3 5" key="1">
    <citation type="submission" date="2016-05" db="EMBL/GenBank/DDBJ databases">
        <title>Draft genome sequence of Moraxella nonliquefaciens CCUG 348T.</title>
        <authorList>
            <person name="Salva-Serra F."/>
            <person name="Engstrom-Jakobsson H."/>
            <person name="Thorell K."/>
            <person name="Gonzales-Siles L."/>
            <person name="Karlsson R."/>
            <person name="Boulund F."/>
            <person name="Engstrand L."/>
            <person name="Kristiansson E."/>
            <person name="Moore E."/>
        </authorList>
    </citation>
    <scope>NUCLEOTIDE SEQUENCE [LARGE SCALE GENOMIC DNA]</scope>
    <source>
        <strain evidence="3 5">CCUG 348</strain>
    </source>
</reference>
<dbReference type="InterPro" id="IPR002545">
    <property type="entry name" value="CheW-lke_dom"/>
</dbReference>
<gene>
    <name evidence="3" type="ORF">A7456_09925</name>
    <name evidence="2" type="ORF">A9Z60_04025</name>
    <name evidence="4" type="ORF">I6G26_10590</name>
</gene>
<dbReference type="SMART" id="SM00260">
    <property type="entry name" value="CheW"/>
    <property type="match status" value="1"/>
</dbReference>
<evidence type="ECO:0000259" key="1">
    <source>
        <dbReference type="PROSITE" id="PS50851"/>
    </source>
</evidence>
<evidence type="ECO:0000313" key="7">
    <source>
        <dbReference type="Proteomes" id="UP000594834"/>
    </source>
</evidence>
<accession>A0A1B8PI15</accession>
<dbReference type="EMBL" id="CP065728">
    <property type="protein sequence ID" value="QPT44467.1"/>
    <property type="molecule type" value="Genomic_DNA"/>
</dbReference>
<dbReference type="PROSITE" id="PS50851">
    <property type="entry name" value="CHEW"/>
    <property type="match status" value="1"/>
</dbReference>
<protein>
    <submittedName>
        <fullName evidence="2">Chemotaxis protein CheW</fullName>
    </submittedName>
</protein>
<dbReference type="STRING" id="478.A7456_09925"/>
<dbReference type="Proteomes" id="UP000092671">
    <property type="component" value="Unassembled WGS sequence"/>
</dbReference>
<dbReference type="PANTHER" id="PTHR22617">
    <property type="entry name" value="CHEMOTAXIS SENSOR HISTIDINE KINASE-RELATED"/>
    <property type="match status" value="1"/>
</dbReference>
<dbReference type="GO" id="GO:0006935">
    <property type="term" value="P:chemotaxis"/>
    <property type="evidence" value="ECO:0007669"/>
    <property type="project" value="InterPro"/>
</dbReference>
<dbReference type="InterPro" id="IPR039315">
    <property type="entry name" value="CheW"/>
</dbReference>
<dbReference type="Gene3D" id="2.30.30.40">
    <property type="entry name" value="SH3 Domains"/>
    <property type="match status" value="1"/>
</dbReference>
<dbReference type="Proteomes" id="UP000092575">
    <property type="component" value="Unassembled WGS sequence"/>
</dbReference>
<name>A0A1B8PI15_MORNO</name>
<dbReference type="PANTHER" id="PTHR22617:SF43">
    <property type="entry name" value="PROTEIN PILI"/>
    <property type="match status" value="1"/>
</dbReference>
<evidence type="ECO:0000313" key="6">
    <source>
        <dbReference type="Proteomes" id="UP000092671"/>
    </source>
</evidence>